<proteinExistence type="predicted"/>
<dbReference type="GeneID" id="28742010"/>
<reference evidence="2 3" key="1">
    <citation type="submission" date="2015-06" db="EMBL/GenBank/DDBJ databases">
        <title>Draft genome of the ant-associated black yeast Phialophora attae CBS 131958.</title>
        <authorList>
            <person name="Moreno L.F."/>
            <person name="Stielow B.J."/>
            <person name="de Hoog S."/>
            <person name="Vicente V.A."/>
            <person name="Weiss V.A."/>
            <person name="de Vries M."/>
            <person name="Cruz L.M."/>
            <person name="Souza E.M."/>
        </authorList>
    </citation>
    <scope>NUCLEOTIDE SEQUENCE [LARGE SCALE GENOMIC DNA]</scope>
    <source>
        <strain evidence="2 3">CBS 131958</strain>
    </source>
</reference>
<evidence type="ECO:0000313" key="2">
    <source>
        <dbReference type="EMBL" id="KPI42511.1"/>
    </source>
</evidence>
<evidence type="ECO:0000256" key="1">
    <source>
        <dbReference type="SAM" id="MobiDB-lite"/>
    </source>
</evidence>
<gene>
    <name evidence="2" type="ORF">AB675_9583</name>
</gene>
<keyword evidence="3" id="KW-1185">Reference proteome</keyword>
<dbReference type="AlphaFoldDB" id="A0A0N0NPA0"/>
<dbReference type="RefSeq" id="XP_018002474.1">
    <property type="nucleotide sequence ID" value="XM_018150130.1"/>
</dbReference>
<feature type="compositionally biased region" description="Polar residues" evidence="1">
    <location>
        <begin position="49"/>
        <end position="62"/>
    </location>
</feature>
<dbReference type="VEuPathDB" id="FungiDB:AB675_9583"/>
<name>A0A0N0NPA0_9EURO</name>
<feature type="compositionally biased region" description="Polar residues" evidence="1">
    <location>
        <begin position="21"/>
        <end position="32"/>
    </location>
</feature>
<dbReference type="EMBL" id="LFJN01000007">
    <property type="protein sequence ID" value="KPI42511.1"/>
    <property type="molecule type" value="Genomic_DNA"/>
</dbReference>
<sequence>MLRKPFAKLSGGLEAEDESRNSSVRSGDSQQPLLGGPSNMGVSKARKAQQAQTWDTVAPQSNETRGHNICEFLNKPFGTPVLDLLWYSAEEAKEYYHSLPEDWAEVSKWWARSLPAGVGTDIVDEATVKPAQPLTDGGNKAQGWLDPNVQAWHTTRWNDPESAVDVATRRLRAKLSLSTLRDEEKSEADLLREPLKLARAASMQRLSFGRGADITHAVWALELYLGNGVPSTAVPDAPSSDMKASAVGGAGEQLKAKVSFKNNTYAMRFPRDIGLVALKDRLKQKLRIGITEKMTVRYENRGRGDFLVELDNDQALDAAINQCEEALRIHVESGGPGSATPTEDEALRIAERMVQKVDIFRRRQPEGLVADEYLTESAKGSRLVENAVRTVRVCKGLSKVKPESIDPRHWVKIRDAATSVSTALQAMEQAALDVTFELGDVAPDIKNMGSRVFRQRDGLARPTDDQLRGWKIKVE</sequence>
<evidence type="ECO:0008006" key="4">
    <source>
        <dbReference type="Google" id="ProtNLM"/>
    </source>
</evidence>
<dbReference type="Proteomes" id="UP000038010">
    <property type="component" value="Unassembled WGS sequence"/>
</dbReference>
<dbReference type="Gene3D" id="3.10.20.90">
    <property type="entry name" value="Phosphatidylinositol 3-kinase Catalytic Subunit, Chain A, domain 1"/>
    <property type="match status" value="1"/>
</dbReference>
<accession>A0A0N0NPA0</accession>
<dbReference type="SUPFAM" id="SSF54277">
    <property type="entry name" value="CAD &amp; PB1 domains"/>
    <property type="match status" value="1"/>
</dbReference>
<evidence type="ECO:0000313" key="3">
    <source>
        <dbReference type="Proteomes" id="UP000038010"/>
    </source>
</evidence>
<comment type="caution">
    <text evidence="2">The sequence shown here is derived from an EMBL/GenBank/DDBJ whole genome shotgun (WGS) entry which is preliminary data.</text>
</comment>
<protein>
    <recommendedName>
        <fullName evidence="4">PB1 domain-containing protein</fullName>
    </recommendedName>
</protein>
<feature type="region of interest" description="Disordered" evidence="1">
    <location>
        <begin position="1"/>
        <end position="62"/>
    </location>
</feature>
<organism evidence="2 3">
    <name type="scientific">Cyphellophora attinorum</name>
    <dbReference type="NCBI Taxonomy" id="1664694"/>
    <lineage>
        <taxon>Eukaryota</taxon>
        <taxon>Fungi</taxon>
        <taxon>Dikarya</taxon>
        <taxon>Ascomycota</taxon>
        <taxon>Pezizomycotina</taxon>
        <taxon>Eurotiomycetes</taxon>
        <taxon>Chaetothyriomycetidae</taxon>
        <taxon>Chaetothyriales</taxon>
        <taxon>Cyphellophoraceae</taxon>
        <taxon>Cyphellophora</taxon>
    </lineage>
</organism>